<feature type="transmembrane region" description="Helical" evidence="1">
    <location>
        <begin position="12"/>
        <end position="33"/>
    </location>
</feature>
<feature type="transmembrane region" description="Helical" evidence="1">
    <location>
        <begin position="45"/>
        <end position="65"/>
    </location>
</feature>
<gene>
    <name evidence="2" type="ORF">ST44_12130</name>
</gene>
<dbReference type="AlphaFoldDB" id="A0A0D0IT22"/>
<evidence type="ECO:0008006" key="4">
    <source>
        <dbReference type="Google" id="ProtNLM"/>
    </source>
</evidence>
<evidence type="ECO:0000256" key="1">
    <source>
        <dbReference type="SAM" id="Phobius"/>
    </source>
</evidence>
<keyword evidence="1" id="KW-1133">Transmembrane helix</keyword>
<sequence length="292" mass="34683">MVRFYKFSYNTTDIIAAIVIAVLILCAILGYVFITSLNNWDGSCYGSFISGVAAIANAILLYLTLRRQGRSFKQERFETTFFNLLSNHEKVVERLFIEKNNENDNGFTKNRQIFDYILQESKLIKIALSSEKYLGQDTDIEDKGILYWEDMLYQTNINEKRELCKKHIEALKTDITIKFYNAKFHIAEKLYNKYNSLTDQTTKDLFCNKIVFKYYEPYMINYLHSIKEILKYTNDYIYRKKSISRYMNIFITSMSYKELFFIQNYAKYNKRFGKCIETCKLDKIIEAELSNK</sequence>
<proteinExistence type="predicted"/>
<organism evidence="2 3">
    <name type="scientific">Prevotella pectinovora</name>
    <dbReference type="NCBI Taxonomy" id="1602169"/>
    <lineage>
        <taxon>Bacteria</taxon>
        <taxon>Pseudomonadati</taxon>
        <taxon>Bacteroidota</taxon>
        <taxon>Bacteroidia</taxon>
        <taxon>Bacteroidales</taxon>
        <taxon>Prevotellaceae</taxon>
        <taxon>Prevotella</taxon>
    </lineage>
</organism>
<dbReference type="RefSeq" id="WP_042520150.1">
    <property type="nucleotide sequence ID" value="NZ_JAXESS010000068.1"/>
</dbReference>
<comment type="caution">
    <text evidence="2">The sequence shown here is derived from an EMBL/GenBank/DDBJ whole genome shotgun (WGS) entry which is preliminary data.</text>
</comment>
<evidence type="ECO:0000313" key="3">
    <source>
        <dbReference type="Proteomes" id="UP000032046"/>
    </source>
</evidence>
<dbReference type="Proteomes" id="UP000032046">
    <property type="component" value="Unassembled WGS sequence"/>
</dbReference>
<keyword evidence="1" id="KW-0812">Transmembrane</keyword>
<protein>
    <recommendedName>
        <fullName evidence="4">Phage abortive infection protein</fullName>
    </recommendedName>
</protein>
<reference evidence="2 3" key="1">
    <citation type="submission" date="2015-01" db="EMBL/GenBank/DDBJ databases">
        <title>Comparative genomics of non-oral Prevotella species.</title>
        <authorList>
            <person name="Accetto T."/>
            <person name="Nograsek B."/>
            <person name="Avgustin G."/>
        </authorList>
    </citation>
    <scope>NUCLEOTIDE SEQUENCE [LARGE SCALE GENOMIC DNA]</scope>
    <source>
        <strain evidence="2 3">P5-119</strain>
    </source>
</reference>
<evidence type="ECO:0000313" key="2">
    <source>
        <dbReference type="EMBL" id="KIP60084.1"/>
    </source>
</evidence>
<keyword evidence="3" id="KW-1185">Reference proteome</keyword>
<dbReference type="EMBL" id="JXQK01000088">
    <property type="protein sequence ID" value="KIP60084.1"/>
    <property type="molecule type" value="Genomic_DNA"/>
</dbReference>
<accession>A0A0D0IT22</accession>
<name>A0A0D0IT22_9BACT</name>
<keyword evidence="1" id="KW-0472">Membrane</keyword>